<dbReference type="GO" id="GO:0004129">
    <property type="term" value="F:cytochrome-c oxidase activity"/>
    <property type="evidence" value="ECO:0007669"/>
    <property type="project" value="InterPro"/>
</dbReference>
<name>A0A1T4M155_9BACT</name>
<dbReference type="InterPro" id="IPR035973">
    <property type="entry name" value="Cyt_c_oxidase_su3-like_sf"/>
</dbReference>
<evidence type="ECO:0000256" key="1">
    <source>
        <dbReference type="ARBA" id="ARBA00004141"/>
    </source>
</evidence>
<evidence type="ECO:0000256" key="5">
    <source>
        <dbReference type="ARBA" id="ARBA00023136"/>
    </source>
</evidence>
<dbReference type="PANTHER" id="PTHR11403">
    <property type="entry name" value="CYTOCHROME C OXIDASE SUBUNIT III"/>
    <property type="match status" value="1"/>
</dbReference>
<feature type="transmembrane region" description="Helical" evidence="7">
    <location>
        <begin position="126"/>
        <end position="151"/>
    </location>
</feature>
<sequence length="192" mass="21740">MMTALHTKQPQRIHPHKFTLWVAMGSIVMMFAGLTSAYIVKKNQSNWLAFELPKIFWVSTIVILLSSLTMHLATKAFKAREMSRYRTLITATAALGVTFLVMQYFGFMDLEGHGIALIGPKSNSSASFLFVITALHMLHVLGGVVALLVIFARAFRTQVKSYNSVPVEIAGIYWHFVDVLWIYLFIFYSWIG</sequence>
<dbReference type="Gene3D" id="1.20.120.80">
    <property type="entry name" value="Cytochrome c oxidase, subunit III, four-helix bundle"/>
    <property type="match status" value="1"/>
</dbReference>
<feature type="transmembrane region" description="Helical" evidence="7">
    <location>
        <begin position="20"/>
        <end position="40"/>
    </location>
</feature>
<dbReference type="GO" id="GO:0019646">
    <property type="term" value="P:aerobic electron transport chain"/>
    <property type="evidence" value="ECO:0007669"/>
    <property type="project" value="InterPro"/>
</dbReference>
<dbReference type="RefSeq" id="WP_176112924.1">
    <property type="nucleotide sequence ID" value="NZ_FUWH01000003.1"/>
</dbReference>
<dbReference type="AlphaFoldDB" id="A0A1T4M155"/>
<dbReference type="Pfam" id="PF00510">
    <property type="entry name" value="COX3"/>
    <property type="match status" value="1"/>
</dbReference>
<dbReference type="InterPro" id="IPR000298">
    <property type="entry name" value="Cyt_c_oxidase-like_su3"/>
</dbReference>
<keyword evidence="3 6" id="KW-0812">Transmembrane</keyword>
<dbReference type="PANTHER" id="PTHR11403:SF10">
    <property type="entry name" value="CYTOCHROME C OXIDASE"/>
    <property type="match status" value="1"/>
</dbReference>
<keyword evidence="5 7" id="KW-0472">Membrane</keyword>
<dbReference type="PROSITE" id="PS50253">
    <property type="entry name" value="COX3"/>
    <property type="match status" value="1"/>
</dbReference>
<evidence type="ECO:0000256" key="6">
    <source>
        <dbReference type="RuleBase" id="RU003376"/>
    </source>
</evidence>
<protein>
    <submittedName>
        <fullName evidence="9">Cytochrome c oxidase subunit 3</fullName>
    </submittedName>
</protein>
<keyword evidence="4 7" id="KW-1133">Transmembrane helix</keyword>
<feature type="transmembrane region" description="Helical" evidence="7">
    <location>
        <begin position="55"/>
        <end position="73"/>
    </location>
</feature>
<evidence type="ECO:0000259" key="8">
    <source>
        <dbReference type="PROSITE" id="PS50253"/>
    </source>
</evidence>
<organism evidence="9 10">
    <name type="scientific">Sediminibacterium ginsengisoli</name>
    <dbReference type="NCBI Taxonomy" id="413434"/>
    <lineage>
        <taxon>Bacteria</taxon>
        <taxon>Pseudomonadati</taxon>
        <taxon>Bacteroidota</taxon>
        <taxon>Chitinophagia</taxon>
        <taxon>Chitinophagales</taxon>
        <taxon>Chitinophagaceae</taxon>
        <taxon>Sediminibacterium</taxon>
    </lineage>
</organism>
<keyword evidence="10" id="KW-1185">Reference proteome</keyword>
<evidence type="ECO:0000256" key="3">
    <source>
        <dbReference type="ARBA" id="ARBA00022692"/>
    </source>
</evidence>
<dbReference type="InterPro" id="IPR024791">
    <property type="entry name" value="Cyt_c/ubiquinol_Oxase_su3"/>
</dbReference>
<dbReference type="STRING" id="413434.SAMN04488132_103103"/>
<feature type="transmembrane region" description="Helical" evidence="7">
    <location>
        <begin position="172"/>
        <end position="191"/>
    </location>
</feature>
<dbReference type="InterPro" id="IPR013833">
    <property type="entry name" value="Cyt_c_oxidase_su3_a-hlx"/>
</dbReference>
<comment type="subcellular location">
    <subcellularLocation>
        <location evidence="6">Cell membrane</location>
        <topology evidence="6">Multi-pass membrane protein</topology>
    </subcellularLocation>
    <subcellularLocation>
        <location evidence="1">Membrane</location>
        <topology evidence="1">Multi-pass membrane protein</topology>
    </subcellularLocation>
</comment>
<proteinExistence type="inferred from homology"/>
<dbReference type="SUPFAM" id="SSF81452">
    <property type="entry name" value="Cytochrome c oxidase subunit III-like"/>
    <property type="match status" value="1"/>
</dbReference>
<feature type="domain" description="Heme-copper oxidase subunit III family profile" evidence="8">
    <location>
        <begin position="17"/>
        <end position="192"/>
    </location>
</feature>
<accession>A0A1T4M155</accession>
<evidence type="ECO:0000256" key="4">
    <source>
        <dbReference type="ARBA" id="ARBA00022989"/>
    </source>
</evidence>
<evidence type="ECO:0000256" key="2">
    <source>
        <dbReference type="ARBA" id="ARBA00010581"/>
    </source>
</evidence>
<evidence type="ECO:0000256" key="7">
    <source>
        <dbReference type="SAM" id="Phobius"/>
    </source>
</evidence>
<feature type="transmembrane region" description="Helical" evidence="7">
    <location>
        <begin position="85"/>
        <end position="106"/>
    </location>
</feature>
<gene>
    <name evidence="9" type="ORF">SAMN04488132_103103</name>
</gene>
<comment type="similarity">
    <text evidence="2 6">Belongs to the cytochrome c oxidase subunit 3 family.</text>
</comment>
<dbReference type="EMBL" id="FUWH01000003">
    <property type="protein sequence ID" value="SJZ60651.1"/>
    <property type="molecule type" value="Genomic_DNA"/>
</dbReference>
<dbReference type="GO" id="GO:0005886">
    <property type="term" value="C:plasma membrane"/>
    <property type="evidence" value="ECO:0007669"/>
    <property type="project" value="UniProtKB-SubCell"/>
</dbReference>
<reference evidence="9 10" key="1">
    <citation type="submission" date="2017-02" db="EMBL/GenBank/DDBJ databases">
        <authorList>
            <person name="Peterson S.W."/>
        </authorList>
    </citation>
    <scope>NUCLEOTIDE SEQUENCE [LARGE SCALE GENOMIC DNA]</scope>
    <source>
        <strain evidence="9 10">DSM 22335</strain>
    </source>
</reference>
<dbReference type="Proteomes" id="UP000190888">
    <property type="component" value="Unassembled WGS sequence"/>
</dbReference>
<evidence type="ECO:0000313" key="9">
    <source>
        <dbReference type="EMBL" id="SJZ60651.1"/>
    </source>
</evidence>
<evidence type="ECO:0000313" key="10">
    <source>
        <dbReference type="Proteomes" id="UP000190888"/>
    </source>
</evidence>